<reference evidence="1" key="1">
    <citation type="journal article" date="2023" name="G3 (Bethesda)">
        <title>A reference genome for the long-term kleptoplast-retaining sea slug Elysia crispata morphotype clarki.</title>
        <authorList>
            <person name="Eastman K.E."/>
            <person name="Pendleton A.L."/>
            <person name="Shaikh M.A."/>
            <person name="Suttiyut T."/>
            <person name="Ogas R."/>
            <person name="Tomko P."/>
            <person name="Gavelis G."/>
            <person name="Widhalm J.R."/>
            <person name="Wisecaver J.H."/>
        </authorList>
    </citation>
    <scope>NUCLEOTIDE SEQUENCE</scope>
    <source>
        <strain evidence="1">ECLA1</strain>
    </source>
</reference>
<comment type="caution">
    <text evidence="1">The sequence shown here is derived from an EMBL/GenBank/DDBJ whole genome shotgun (WGS) entry which is preliminary data.</text>
</comment>
<dbReference type="AlphaFoldDB" id="A0AAE1B1B2"/>
<protein>
    <submittedName>
        <fullName evidence="1">Uncharacterized protein</fullName>
    </submittedName>
</protein>
<evidence type="ECO:0000313" key="2">
    <source>
        <dbReference type="Proteomes" id="UP001283361"/>
    </source>
</evidence>
<evidence type="ECO:0000313" key="1">
    <source>
        <dbReference type="EMBL" id="KAK3797855.1"/>
    </source>
</evidence>
<keyword evidence="2" id="KW-1185">Reference proteome</keyword>
<proteinExistence type="predicted"/>
<accession>A0AAE1B1B2</accession>
<organism evidence="1 2">
    <name type="scientific">Elysia crispata</name>
    <name type="common">lettuce slug</name>
    <dbReference type="NCBI Taxonomy" id="231223"/>
    <lineage>
        <taxon>Eukaryota</taxon>
        <taxon>Metazoa</taxon>
        <taxon>Spiralia</taxon>
        <taxon>Lophotrochozoa</taxon>
        <taxon>Mollusca</taxon>
        <taxon>Gastropoda</taxon>
        <taxon>Heterobranchia</taxon>
        <taxon>Euthyneura</taxon>
        <taxon>Panpulmonata</taxon>
        <taxon>Sacoglossa</taxon>
        <taxon>Placobranchoidea</taxon>
        <taxon>Plakobranchidae</taxon>
        <taxon>Elysia</taxon>
    </lineage>
</organism>
<sequence length="74" mass="8269">MRIFFGSSALPLHNGRCFLNLAQLTVDLSPLTILSPEMRLRPRKKPRGDTVTHQSEKSGLHVISSLFPAIYPIP</sequence>
<gene>
    <name evidence="1" type="ORF">RRG08_052454</name>
</gene>
<dbReference type="Proteomes" id="UP001283361">
    <property type="component" value="Unassembled WGS sequence"/>
</dbReference>
<dbReference type="EMBL" id="JAWDGP010000740">
    <property type="protein sequence ID" value="KAK3797855.1"/>
    <property type="molecule type" value="Genomic_DNA"/>
</dbReference>
<name>A0AAE1B1B2_9GAST</name>